<reference evidence="3 4" key="1">
    <citation type="submission" date="2019-07" db="EMBL/GenBank/DDBJ databases">
        <title>Genomic Encyclopedia of Type Strains, Phase I: the one thousand microbial genomes (KMG-I) project.</title>
        <authorList>
            <person name="Kyrpides N."/>
        </authorList>
    </citation>
    <scope>NUCLEOTIDE SEQUENCE [LARGE SCALE GENOMIC DNA]</scope>
    <source>
        <strain evidence="3 4">DSM 375</strain>
    </source>
</reference>
<dbReference type="InterPro" id="IPR007445">
    <property type="entry name" value="PilO"/>
</dbReference>
<dbReference type="Pfam" id="PF04350">
    <property type="entry name" value="PilO"/>
    <property type="match status" value="1"/>
</dbReference>
<sequence>MSLAESLNTLRNMDISDLDINNLGVWPTPIKVAACLILFILTAFAGYNLHITDLETKLEQTQSQEPGLKTQFASKSFQVANLEAYRQQLTELEQRFNELLHQLPRETEVPALLEDMTRLGVESGLEFEEIKLQPERKDQFYIELPIQVKVLGDYHDLATFVSNVTSMQRIVTLHDFELKPAAQNTASSKLRLSILAKTYRYNDQGSTQTDTKPNNPPRSGR</sequence>
<keyword evidence="4" id="KW-1185">Reference proteome</keyword>
<name>A0A562IKU5_9GAMM</name>
<accession>A0A562IKU5</accession>
<dbReference type="RefSeq" id="WP_144571314.1">
    <property type="nucleotide sequence ID" value="NZ_VLKG01000005.1"/>
</dbReference>
<dbReference type="GO" id="GO:0043683">
    <property type="term" value="P:type IV pilus assembly"/>
    <property type="evidence" value="ECO:0007669"/>
    <property type="project" value="InterPro"/>
</dbReference>
<dbReference type="Gene3D" id="1.10.287.540">
    <property type="entry name" value="Helix hairpin bin"/>
    <property type="match status" value="1"/>
</dbReference>
<gene>
    <name evidence="3" type="ORF">LX59_01596</name>
</gene>
<feature type="coiled-coil region" evidence="1">
    <location>
        <begin position="75"/>
        <end position="102"/>
    </location>
</feature>
<dbReference type="EMBL" id="VLKG01000005">
    <property type="protein sequence ID" value="TWH71313.1"/>
    <property type="molecule type" value="Genomic_DNA"/>
</dbReference>
<dbReference type="Gene3D" id="3.30.70.60">
    <property type="match status" value="1"/>
</dbReference>
<dbReference type="PANTHER" id="PTHR39555">
    <property type="entry name" value="FIMBRIAL ASSEMBLY PROTEIN PILO-LIKE PROTEIN-RELATED"/>
    <property type="match status" value="1"/>
</dbReference>
<proteinExistence type="predicted"/>
<comment type="caution">
    <text evidence="3">The sequence shown here is derived from an EMBL/GenBank/DDBJ whole genome shotgun (WGS) entry which is preliminary data.</text>
</comment>
<evidence type="ECO:0000256" key="2">
    <source>
        <dbReference type="SAM" id="Phobius"/>
    </source>
</evidence>
<dbReference type="InterPro" id="IPR014717">
    <property type="entry name" value="Transl_elong_EF1B/ribsomal_bS6"/>
</dbReference>
<dbReference type="OrthoDB" id="9802133at2"/>
<evidence type="ECO:0000256" key="1">
    <source>
        <dbReference type="SAM" id="Coils"/>
    </source>
</evidence>
<dbReference type="Proteomes" id="UP000319627">
    <property type="component" value="Unassembled WGS sequence"/>
</dbReference>
<keyword evidence="2" id="KW-1133">Transmembrane helix</keyword>
<evidence type="ECO:0000313" key="4">
    <source>
        <dbReference type="Proteomes" id="UP000319627"/>
    </source>
</evidence>
<evidence type="ECO:0000313" key="3">
    <source>
        <dbReference type="EMBL" id="TWH71313.1"/>
    </source>
</evidence>
<protein>
    <submittedName>
        <fullName evidence="3">Type IV pilus assembly protein PilO</fullName>
    </submittedName>
</protein>
<keyword evidence="1" id="KW-0175">Coiled coil</keyword>
<dbReference type="PIRSF" id="PIRSF016482">
    <property type="entry name" value="PilO"/>
    <property type="match status" value="1"/>
</dbReference>
<keyword evidence="2" id="KW-0472">Membrane</keyword>
<dbReference type="AlphaFoldDB" id="A0A562IKU5"/>
<feature type="transmembrane region" description="Helical" evidence="2">
    <location>
        <begin position="30"/>
        <end position="49"/>
    </location>
</feature>
<keyword evidence="2" id="KW-0812">Transmembrane</keyword>
<dbReference type="PANTHER" id="PTHR39555:SF1">
    <property type="entry name" value="TYPE IV PILUS INNER MEMBRANE COMPONENT PILO"/>
    <property type="match status" value="1"/>
</dbReference>
<organism evidence="3 4">
    <name type="scientific">Azomonas agilis</name>
    <dbReference type="NCBI Taxonomy" id="116849"/>
    <lineage>
        <taxon>Bacteria</taxon>
        <taxon>Pseudomonadati</taxon>
        <taxon>Pseudomonadota</taxon>
        <taxon>Gammaproteobacteria</taxon>
        <taxon>Pseudomonadales</taxon>
        <taxon>Pseudomonadaceae</taxon>
        <taxon>Azomonas</taxon>
    </lineage>
</organism>
<dbReference type="GO" id="GO:0043107">
    <property type="term" value="P:type IV pilus-dependent motility"/>
    <property type="evidence" value="ECO:0007669"/>
    <property type="project" value="InterPro"/>
</dbReference>